<name>A0A345IFE5_9DEIO</name>
<evidence type="ECO:0000256" key="3">
    <source>
        <dbReference type="ARBA" id="ARBA00023172"/>
    </source>
</evidence>
<dbReference type="RefSeq" id="WP_114671436.1">
    <property type="nucleotide sequence ID" value="NZ_CALTYN010000369.1"/>
</dbReference>
<evidence type="ECO:0000256" key="2">
    <source>
        <dbReference type="ARBA" id="ARBA00023125"/>
    </source>
</evidence>
<dbReference type="InterPro" id="IPR013762">
    <property type="entry name" value="Integrase-like_cat_sf"/>
</dbReference>
<evidence type="ECO:0000259" key="7">
    <source>
        <dbReference type="PROSITE" id="PS51900"/>
    </source>
</evidence>
<feature type="compositionally biased region" description="Basic and acidic residues" evidence="5">
    <location>
        <begin position="407"/>
        <end position="421"/>
    </location>
</feature>
<evidence type="ECO:0000256" key="5">
    <source>
        <dbReference type="SAM" id="MobiDB-lite"/>
    </source>
</evidence>
<dbReference type="InterPro" id="IPR044068">
    <property type="entry name" value="CB"/>
</dbReference>
<dbReference type="Proteomes" id="UP000253744">
    <property type="component" value="Chromosome"/>
</dbReference>
<dbReference type="Pfam" id="PF00589">
    <property type="entry name" value="Phage_integrase"/>
    <property type="match status" value="1"/>
</dbReference>
<evidence type="ECO:0000256" key="4">
    <source>
        <dbReference type="PROSITE-ProRule" id="PRU01248"/>
    </source>
</evidence>
<dbReference type="PROSITE" id="PS51900">
    <property type="entry name" value="CB"/>
    <property type="match status" value="1"/>
</dbReference>
<dbReference type="EMBL" id="CP031158">
    <property type="protein sequence ID" value="AXG98417.1"/>
    <property type="molecule type" value="Genomic_DNA"/>
</dbReference>
<dbReference type="Pfam" id="PF14659">
    <property type="entry name" value="Phage_int_SAM_3"/>
    <property type="match status" value="1"/>
</dbReference>
<feature type="domain" description="Tyr recombinase" evidence="6">
    <location>
        <begin position="179"/>
        <end position="389"/>
    </location>
</feature>
<dbReference type="InterPro" id="IPR002104">
    <property type="entry name" value="Integrase_catalytic"/>
</dbReference>
<evidence type="ECO:0000313" key="9">
    <source>
        <dbReference type="Proteomes" id="UP000253744"/>
    </source>
</evidence>
<dbReference type="InterPro" id="IPR050090">
    <property type="entry name" value="Tyrosine_recombinase_XerCD"/>
</dbReference>
<keyword evidence="2 4" id="KW-0238">DNA-binding</keyword>
<dbReference type="InterPro" id="IPR010998">
    <property type="entry name" value="Integrase_recombinase_N"/>
</dbReference>
<dbReference type="CDD" id="cd01189">
    <property type="entry name" value="INT_ICEBs1_C_like"/>
    <property type="match status" value="1"/>
</dbReference>
<keyword evidence="3" id="KW-0233">DNA recombination</keyword>
<dbReference type="AlphaFoldDB" id="A0A345IFE5"/>
<dbReference type="GO" id="GO:0015074">
    <property type="term" value="P:DNA integration"/>
    <property type="evidence" value="ECO:0007669"/>
    <property type="project" value="UniProtKB-KW"/>
</dbReference>
<dbReference type="Gene3D" id="1.10.443.10">
    <property type="entry name" value="Intergrase catalytic core"/>
    <property type="match status" value="1"/>
</dbReference>
<dbReference type="InterPro" id="IPR011010">
    <property type="entry name" value="DNA_brk_join_enz"/>
</dbReference>
<feature type="region of interest" description="Disordered" evidence="5">
    <location>
        <begin position="399"/>
        <end position="421"/>
    </location>
</feature>
<dbReference type="Gene3D" id="1.10.150.130">
    <property type="match status" value="1"/>
</dbReference>
<sequence>MTKKANGLGSVRETTGGKYRWEVMVEGRRFSGTVKTKREAQQAISTKIAEGVRGGIVDPSTVTVADYLAQWLENKRPSRAPTSHNLQVALLDRYIKPGIGDKRLQKLTPAELRRFYSGLRSRKDGQADKPLGAATQRQLHQFLKQAFQDGVREEVLQRNVCEIVRPTPPRRELDDESSEEVDAYNPQEAQAFLTAAETDPRSWWAAFALSTGMRRGEICGLRWQDINWDKGTAVIRENVVEDAGKVRISTPKTIGSRRTVYLSPYALRLLEQQRAQQQVTAAELQPGKVRGHAGERRRIWQDTGRIWTNNSGGVMHPGNLRRSMERTYTAAGVRRLRVHGLRDTYASLALMAGVPLEVVSRQLGHSDPGFTLRVYRTVFADERAHWAMDVTDMLAPQKRAVTQSLRRPPDDDTEVNEKTPR</sequence>
<evidence type="ECO:0000259" key="6">
    <source>
        <dbReference type="PROSITE" id="PS51898"/>
    </source>
</evidence>
<protein>
    <submittedName>
        <fullName evidence="8">Site-specific integrase</fullName>
    </submittedName>
</protein>
<evidence type="ECO:0000313" key="8">
    <source>
        <dbReference type="EMBL" id="AXG98417.1"/>
    </source>
</evidence>
<dbReference type="GO" id="GO:0006310">
    <property type="term" value="P:DNA recombination"/>
    <property type="evidence" value="ECO:0007669"/>
    <property type="project" value="UniProtKB-KW"/>
</dbReference>
<dbReference type="PANTHER" id="PTHR30349:SF84">
    <property type="entry name" value="PHAGE-RELATED INTEGRASE"/>
    <property type="match status" value="1"/>
</dbReference>
<dbReference type="PROSITE" id="PS51898">
    <property type="entry name" value="TYR_RECOMBINASE"/>
    <property type="match status" value="1"/>
</dbReference>
<organism evidence="8 9">
    <name type="scientific">Deinococcus wulumuqiensis</name>
    <dbReference type="NCBI Taxonomy" id="980427"/>
    <lineage>
        <taxon>Bacteria</taxon>
        <taxon>Thermotogati</taxon>
        <taxon>Deinococcota</taxon>
        <taxon>Deinococci</taxon>
        <taxon>Deinococcales</taxon>
        <taxon>Deinococcaceae</taxon>
        <taxon>Deinococcus</taxon>
    </lineage>
</organism>
<feature type="domain" description="Core-binding (CB)" evidence="7">
    <location>
        <begin position="62"/>
        <end position="151"/>
    </location>
</feature>
<dbReference type="SUPFAM" id="SSF56349">
    <property type="entry name" value="DNA breaking-rejoining enzymes"/>
    <property type="match status" value="1"/>
</dbReference>
<keyword evidence="1" id="KW-0229">DNA integration</keyword>
<dbReference type="GO" id="GO:0003677">
    <property type="term" value="F:DNA binding"/>
    <property type="evidence" value="ECO:0007669"/>
    <property type="project" value="UniProtKB-UniRule"/>
</dbReference>
<gene>
    <name evidence="8" type="ORF">DVJ83_03690</name>
</gene>
<proteinExistence type="predicted"/>
<dbReference type="PANTHER" id="PTHR30349">
    <property type="entry name" value="PHAGE INTEGRASE-RELATED"/>
    <property type="match status" value="1"/>
</dbReference>
<reference evidence="8 9" key="1">
    <citation type="submission" date="2018-07" db="EMBL/GenBank/DDBJ databases">
        <title>Complete Genome and Methylome Analysis of Deinococcus wulumuqiensis NEB 479.</title>
        <authorList>
            <person name="Fomenkov A."/>
            <person name="Luyten Y."/>
            <person name="Vincze T."/>
            <person name="Anton B.P."/>
            <person name="Clark T."/>
            <person name="Roberts R.J."/>
            <person name="Morgan R.D."/>
        </authorList>
    </citation>
    <scope>NUCLEOTIDE SEQUENCE [LARGE SCALE GENOMIC DNA]</scope>
    <source>
        <strain evidence="8 9">NEB 479</strain>
    </source>
</reference>
<evidence type="ECO:0000256" key="1">
    <source>
        <dbReference type="ARBA" id="ARBA00022908"/>
    </source>
</evidence>
<dbReference type="KEGG" id="dwu:DVJ83_03690"/>
<accession>A0A345IFE5</accession>
<dbReference type="InterPro" id="IPR004107">
    <property type="entry name" value="Integrase_SAM-like_N"/>
</dbReference>